<proteinExistence type="inferred from homology"/>
<dbReference type="InterPro" id="IPR002575">
    <property type="entry name" value="Aminoglycoside_PTrfase"/>
</dbReference>
<evidence type="ECO:0000256" key="1">
    <source>
        <dbReference type="ARBA" id="ARBA00038240"/>
    </source>
</evidence>
<dbReference type="PANTHER" id="PTHR21064:SF6">
    <property type="entry name" value="AMINOGLYCOSIDE PHOSPHOTRANSFERASE DOMAIN-CONTAINING PROTEIN"/>
    <property type="match status" value="1"/>
</dbReference>
<dbReference type="RefSeq" id="WP_284258517.1">
    <property type="nucleotide sequence ID" value="NZ_BSOS01000067.1"/>
</dbReference>
<organism evidence="3 4">
    <name type="scientific">Acidocella aquatica</name>
    <dbReference type="NCBI Taxonomy" id="1922313"/>
    <lineage>
        <taxon>Bacteria</taxon>
        <taxon>Pseudomonadati</taxon>
        <taxon>Pseudomonadota</taxon>
        <taxon>Alphaproteobacteria</taxon>
        <taxon>Acetobacterales</taxon>
        <taxon>Acidocellaceae</taxon>
        <taxon>Acidocella</taxon>
    </lineage>
</organism>
<comment type="similarity">
    <text evidence="1">Belongs to the pseudomonas-type ThrB family.</text>
</comment>
<dbReference type="SUPFAM" id="SSF56112">
    <property type="entry name" value="Protein kinase-like (PK-like)"/>
    <property type="match status" value="1"/>
</dbReference>
<comment type="caution">
    <text evidence="3">The sequence shown here is derived from an EMBL/GenBank/DDBJ whole genome shotgun (WGS) entry which is preliminary data.</text>
</comment>
<dbReference type="PANTHER" id="PTHR21064">
    <property type="entry name" value="AMINOGLYCOSIDE PHOSPHOTRANSFERASE DOMAIN-CONTAINING PROTEIN-RELATED"/>
    <property type="match status" value="1"/>
</dbReference>
<feature type="domain" description="Aminoglycoside phosphotransferase" evidence="2">
    <location>
        <begin position="43"/>
        <end position="281"/>
    </location>
</feature>
<dbReference type="Pfam" id="PF01636">
    <property type="entry name" value="APH"/>
    <property type="match status" value="1"/>
</dbReference>
<keyword evidence="4" id="KW-1185">Reference proteome</keyword>
<dbReference type="EMBL" id="BSOS01000067">
    <property type="protein sequence ID" value="GLR67766.1"/>
    <property type="molecule type" value="Genomic_DNA"/>
</dbReference>
<dbReference type="InterPro" id="IPR050249">
    <property type="entry name" value="Pseudomonas-type_ThrB"/>
</dbReference>
<dbReference type="Gene3D" id="3.30.200.20">
    <property type="entry name" value="Phosphorylase Kinase, domain 1"/>
    <property type="match status" value="1"/>
</dbReference>
<dbReference type="Proteomes" id="UP001156641">
    <property type="component" value="Unassembled WGS sequence"/>
</dbReference>
<evidence type="ECO:0000313" key="4">
    <source>
        <dbReference type="Proteomes" id="UP001156641"/>
    </source>
</evidence>
<reference evidence="4" key="1">
    <citation type="journal article" date="2019" name="Int. J. Syst. Evol. Microbiol.">
        <title>The Global Catalogue of Microorganisms (GCM) 10K type strain sequencing project: providing services to taxonomists for standard genome sequencing and annotation.</title>
        <authorList>
            <consortium name="The Broad Institute Genomics Platform"/>
            <consortium name="The Broad Institute Genome Sequencing Center for Infectious Disease"/>
            <person name="Wu L."/>
            <person name="Ma J."/>
        </authorList>
    </citation>
    <scope>NUCLEOTIDE SEQUENCE [LARGE SCALE GENOMIC DNA]</scope>
    <source>
        <strain evidence="4">NBRC 112502</strain>
    </source>
</reference>
<evidence type="ECO:0000259" key="2">
    <source>
        <dbReference type="Pfam" id="PF01636"/>
    </source>
</evidence>
<evidence type="ECO:0000313" key="3">
    <source>
        <dbReference type="EMBL" id="GLR67766.1"/>
    </source>
</evidence>
<gene>
    <name evidence="3" type="ORF">GCM10010909_24470</name>
</gene>
<protein>
    <submittedName>
        <fullName evidence="3">Aminoglycoside phosphotransferase</fullName>
    </submittedName>
</protein>
<name>A0ABQ6A7C5_9PROT</name>
<accession>A0ABQ6A7C5</accession>
<dbReference type="InterPro" id="IPR011009">
    <property type="entry name" value="Kinase-like_dom_sf"/>
</dbReference>
<dbReference type="Gene3D" id="3.90.1200.10">
    <property type="match status" value="1"/>
</dbReference>
<sequence>MTEMFDKLSHDQQLNILLELARQATRHYDLPEGLEVDLLNLSENATYRVRAPDGRRWALRLHRAGYHSRQAIASELAWLNDLREKHVVVTPAPVPGKDGELIQTLRHPRMGEARNVVLSHWENGVEPSITQNLTGPFEVLGEVTARMHLHSRQWQRPVWFTRPIWNFETALGETNPHWGRWRDGMGVDAPLAALFGRTVAAIGKRLAAYGQPPDRFGLIHCDLRLANLLVDGPVVKVIDFDDCGFSWFMYDAATPVSFYEHDPQVPELLEAWKTGYRRVTPLARADEDEIPTFIMLRRILLLAWIGSHAETETAQAMGIAYTQGTAGLCDAYLAKYG</sequence>